<protein>
    <submittedName>
        <fullName evidence="1">Uncharacterized protein</fullName>
    </submittedName>
</protein>
<dbReference type="Proteomes" id="UP000188320">
    <property type="component" value="Unassembled WGS sequence"/>
</dbReference>
<evidence type="ECO:0000313" key="1">
    <source>
        <dbReference type="EMBL" id="OMH79728.1"/>
    </source>
</evidence>
<comment type="caution">
    <text evidence="1">The sequence shown here is derived from an EMBL/GenBank/DDBJ whole genome shotgun (WGS) entry which is preliminary data.</text>
</comment>
<proteinExistence type="predicted"/>
<reference evidence="2" key="1">
    <citation type="submission" date="2017-01" db="EMBL/GenBank/DDBJ databases">
        <authorList>
            <person name="Wang Y."/>
            <person name="White M."/>
            <person name="Kvist S."/>
            <person name="Moncalvo J.-M."/>
        </authorList>
    </citation>
    <scope>NUCLEOTIDE SEQUENCE [LARGE SCALE GENOMIC DNA]</scope>
    <source>
        <strain evidence="2">COL-18-3</strain>
    </source>
</reference>
<sequence length="208" mass="23780">MLQTQSFQLKAYQELIGNELHNDAFEMKSAILCFYQNYIEREYRSNKYHNFDLLYNSENSDSRQKAGINQYLLSSHFLPDHTVLSPLNSKSANYNGRGDTGYINTTDSEKAVLDSFGELVKFARTLRYKFNDAEQIASTPTSTYHKNLSNLFVLFYNTALDFEISSTPALELPPTKKKSAFGIKKKAEICQVPDKSVESHLTSWLNSL</sequence>
<keyword evidence="2" id="KW-1185">Reference proteome</keyword>
<name>A0A1R1PFN8_ZANCU</name>
<evidence type="ECO:0000313" key="2">
    <source>
        <dbReference type="Proteomes" id="UP000188320"/>
    </source>
</evidence>
<accession>A0A1R1PFN8</accession>
<organism evidence="1 2">
    <name type="scientific">Zancudomyces culisetae</name>
    <name type="common">Gut fungus</name>
    <name type="synonym">Smittium culisetae</name>
    <dbReference type="NCBI Taxonomy" id="1213189"/>
    <lineage>
        <taxon>Eukaryota</taxon>
        <taxon>Fungi</taxon>
        <taxon>Fungi incertae sedis</taxon>
        <taxon>Zoopagomycota</taxon>
        <taxon>Kickxellomycotina</taxon>
        <taxon>Harpellomycetes</taxon>
        <taxon>Harpellales</taxon>
        <taxon>Legeriomycetaceae</taxon>
        <taxon>Zancudomyces</taxon>
    </lineage>
</organism>
<dbReference type="EMBL" id="LSSK01001436">
    <property type="protein sequence ID" value="OMH79728.1"/>
    <property type="molecule type" value="Genomic_DNA"/>
</dbReference>
<dbReference type="AlphaFoldDB" id="A0A1R1PFN8"/>
<gene>
    <name evidence="1" type="ORF">AX774_g6849</name>
</gene>